<dbReference type="Ensembl" id="ENSCINT00000036984.1">
    <property type="protein sequence ID" value="ENSCINP00000036032.1"/>
    <property type="gene ID" value="ENSCING00000021488.1"/>
</dbReference>
<dbReference type="Pfam" id="PF16870">
    <property type="entry name" value="OxoGdeHyase_C"/>
    <property type="match status" value="1"/>
</dbReference>
<proteinExistence type="predicted"/>
<protein>
    <recommendedName>
        <fullName evidence="1">2-oxoglutarate dehydrogenase E1 component/KDG C-terminal domain-containing protein</fullName>
    </recommendedName>
</protein>
<evidence type="ECO:0000313" key="3">
    <source>
        <dbReference type="Proteomes" id="UP000008144"/>
    </source>
</evidence>
<name>H2Y297_CIOIN</name>
<dbReference type="Gene3D" id="3.40.50.11610">
    <property type="entry name" value="Multifunctional 2-oxoglutarate metabolism enzyme, C-terminal domain"/>
    <property type="match status" value="1"/>
</dbReference>
<dbReference type="AlphaFoldDB" id="H2Y297"/>
<dbReference type="InParanoid" id="H2Y297"/>
<evidence type="ECO:0000259" key="1">
    <source>
        <dbReference type="Pfam" id="PF16870"/>
    </source>
</evidence>
<dbReference type="Proteomes" id="UP000008144">
    <property type="component" value="Chromosome 9"/>
</dbReference>
<feature type="domain" description="2-oxoglutarate dehydrogenase E1 component/KDG C-terminal" evidence="1">
    <location>
        <begin position="1"/>
        <end position="50"/>
    </location>
</feature>
<accession>H2Y297</accession>
<reference evidence="2" key="2">
    <citation type="journal article" date="2008" name="Genome Biol.">
        <title>Improved genome assembly and evidence-based global gene model set for the chordate Ciona intestinalis: new insight into intron and operon populations.</title>
        <authorList>
            <person name="Satou Y."/>
            <person name="Mineta K."/>
            <person name="Ogasawara M."/>
            <person name="Sasakura Y."/>
            <person name="Shoguchi E."/>
            <person name="Ueno K."/>
            <person name="Yamada L."/>
            <person name="Matsumoto J."/>
            <person name="Wasserscheid J."/>
            <person name="Dewar K."/>
            <person name="Wiley G.B."/>
            <person name="Macmil S.L."/>
            <person name="Roe B.A."/>
            <person name="Zeller R.W."/>
            <person name="Hastings K.E."/>
            <person name="Lemaire P."/>
            <person name="Lindquist E."/>
            <person name="Endo T."/>
            <person name="Hotta K."/>
            <person name="Inaba K."/>
        </authorList>
    </citation>
    <scope>NUCLEOTIDE SEQUENCE [LARGE SCALE GENOMIC DNA]</scope>
    <source>
        <strain evidence="2">wild type</strain>
    </source>
</reference>
<reference evidence="2" key="4">
    <citation type="submission" date="2025-09" db="UniProtKB">
        <authorList>
            <consortium name="Ensembl"/>
        </authorList>
    </citation>
    <scope>IDENTIFICATION</scope>
</reference>
<dbReference type="InterPro" id="IPR031717">
    <property type="entry name" value="ODO-1/KGD_C"/>
</dbReference>
<dbReference type="OMA" id="FHQEEIN"/>
<dbReference type="EMBL" id="EAAA01002968">
    <property type="status" value="NOT_ANNOTATED_CDS"/>
    <property type="molecule type" value="Genomic_DNA"/>
</dbReference>
<keyword evidence="3" id="KW-1185">Reference proteome</keyword>
<reference evidence="2" key="3">
    <citation type="submission" date="2025-08" db="UniProtKB">
        <authorList>
            <consortium name="Ensembl"/>
        </authorList>
    </citation>
    <scope>IDENTIFICATION</scope>
</reference>
<dbReference type="InterPro" id="IPR042179">
    <property type="entry name" value="KGD_C_sf"/>
</dbReference>
<sequence>MGPWNFVDTRFRNLLGIQLKYCGRPVMAAPAVGINALHLQQIQKILNDPFNL</sequence>
<evidence type="ECO:0000313" key="2">
    <source>
        <dbReference type="Ensembl" id="ENSCINP00000036032.1"/>
    </source>
</evidence>
<organism evidence="2 3">
    <name type="scientific">Ciona intestinalis</name>
    <name type="common">Transparent sea squirt</name>
    <name type="synonym">Ascidia intestinalis</name>
    <dbReference type="NCBI Taxonomy" id="7719"/>
    <lineage>
        <taxon>Eukaryota</taxon>
        <taxon>Metazoa</taxon>
        <taxon>Chordata</taxon>
        <taxon>Tunicata</taxon>
        <taxon>Ascidiacea</taxon>
        <taxon>Phlebobranchia</taxon>
        <taxon>Cionidae</taxon>
        <taxon>Ciona</taxon>
    </lineage>
</organism>
<dbReference type="HOGENOM" id="CLU_3086489_0_0_1"/>
<dbReference type="STRING" id="7719.ENSCINP00000036032"/>
<reference evidence="3" key="1">
    <citation type="journal article" date="2002" name="Science">
        <title>The draft genome of Ciona intestinalis: insights into chordate and vertebrate origins.</title>
        <authorList>
            <person name="Dehal P."/>
            <person name="Satou Y."/>
            <person name="Campbell R.K."/>
            <person name="Chapman J."/>
            <person name="Degnan B."/>
            <person name="De Tomaso A."/>
            <person name="Davidson B."/>
            <person name="Di Gregorio A."/>
            <person name="Gelpke M."/>
            <person name="Goodstein D.M."/>
            <person name="Harafuji N."/>
            <person name="Hastings K.E."/>
            <person name="Ho I."/>
            <person name="Hotta K."/>
            <person name="Huang W."/>
            <person name="Kawashima T."/>
            <person name="Lemaire P."/>
            <person name="Martinez D."/>
            <person name="Meinertzhagen I.A."/>
            <person name="Necula S."/>
            <person name="Nonaka M."/>
            <person name="Putnam N."/>
            <person name="Rash S."/>
            <person name="Saiga H."/>
            <person name="Satake M."/>
            <person name="Terry A."/>
            <person name="Yamada L."/>
            <person name="Wang H.G."/>
            <person name="Awazu S."/>
            <person name="Azumi K."/>
            <person name="Boore J."/>
            <person name="Branno M."/>
            <person name="Chin-Bow S."/>
            <person name="DeSantis R."/>
            <person name="Doyle S."/>
            <person name="Francino P."/>
            <person name="Keys D.N."/>
            <person name="Haga S."/>
            <person name="Hayashi H."/>
            <person name="Hino K."/>
            <person name="Imai K.S."/>
            <person name="Inaba K."/>
            <person name="Kano S."/>
            <person name="Kobayashi K."/>
            <person name="Kobayashi M."/>
            <person name="Lee B.I."/>
            <person name="Makabe K.W."/>
            <person name="Manohar C."/>
            <person name="Matassi G."/>
            <person name="Medina M."/>
            <person name="Mochizuki Y."/>
            <person name="Mount S."/>
            <person name="Morishita T."/>
            <person name="Miura S."/>
            <person name="Nakayama A."/>
            <person name="Nishizaka S."/>
            <person name="Nomoto H."/>
            <person name="Ohta F."/>
            <person name="Oishi K."/>
            <person name="Rigoutsos I."/>
            <person name="Sano M."/>
            <person name="Sasaki A."/>
            <person name="Sasakura Y."/>
            <person name="Shoguchi E."/>
            <person name="Shin-i T."/>
            <person name="Spagnuolo A."/>
            <person name="Stainier D."/>
            <person name="Suzuki M.M."/>
            <person name="Tassy O."/>
            <person name="Takatori N."/>
            <person name="Tokuoka M."/>
            <person name="Yagi K."/>
            <person name="Yoshizaki F."/>
            <person name="Wada S."/>
            <person name="Zhang C."/>
            <person name="Hyatt P.D."/>
            <person name="Larimer F."/>
            <person name="Detter C."/>
            <person name="Doggett N."/>
            <person name="Glavina T."/>
            <person name="Hawkins T."/>
            <person name="Richardson P."/>
            <person name="Lucas S."/>
            <person name="Kohara Y."/>
            <person name="Levine M."/>
            <person name="Satoh N."/>
            <person name="Rokhsar D.S."/>
        </authorList>
    </citation>
    <scope>NUCLEOTIDE SEQUENCE [LARGE SCALE GENOMIC DNA]</scope>
</reference>